<dbReference type="EMBL" id="MU853580">
    <property type="protein sequence ID" value="KAK4144103.1"/>
    <property type="molecule type" value="Genomic_DNA"/>
</dbReference>
<feature type="compositionally biased region" description="Basic residues" evidence="2">
    <location>
        <begin position="363"/>
        <end position="372"/>
    </location>
</feature>
<dbReference type="PANTHER" id="PTHR42067:SF1">
    <property type="entry name" value="MITOTIC APPARATUS PROTEIN P62"/>
    <property type="match status" value="1"/>
</dbReference>
<comment type="caution">
    <text evidence="3">The sequence shown here is derived from an EMBL/GenBank/DDBJ whole genome shotgun (WGS) entry which is preliminary data.</text>
</comment>
<feature type="compositionally biased region" description="Acidic residues" evidence="2">
    <location>
        <begin position="301"/>
        <end position="323"/>
    </location>
</feature>
<dbReference type="Proteomes" id="UP001302676">
    <property type="component" value="Unassembled WGS sequence"/>
</dbReference>
<dbReference type="GeneID" id="87820315"/>
<reference evidence="3" key="2">
    <citation type="submission" date="2023-05" db="EMBL/GenBank/DDBJ databases">
        <authorList>
            <consortium name="Lawrence Berkeley National Laboratory"/>
            <person name="Steindorff A."/>
            <person name="Hensen N."/>
            <person name="Bonometti L."/>
            <person name="Westerberg I."/>
            <person name="Brannstrom I.O."/>
            <person name="Guillou S."/>
            <person name="Cros-Aarteil S."/>
            <person name="Calhoun S."/>
            <person name="Haridas S."/>
            <person name="Kuo A."/>
            <person name="Mondo S."/>
            <person name="Pangilinan J."/>
            <person name="Riley R."/>
            <person name="Labutti K."/>
            <person name="Andreopoulos B."/>
            <person name="Lipzen A."/>
            <person name="Chen C."/>
            <person name="Yanf M."/>
            <person name="Daum C."/>
            <person name="Ng V."/>
            <person name="Clum A."/>
            <person name="Ohm R."/>
            <person name="Martin F."/>
            <person name="Silar P."/>
            <person name="Natvig D."/>
            <person name="Lalanne C."/>
            <person name="Gautier V."/>
            <person name="Ament-Velasquez S.L."/>
            <person name="Kruys A."/>
            <person name="Hutchinson M.I."/>
            <person name="Powell A.J."/>
            <person name="Barry K."/>
            <person name="Miller A.N."/>
            <person name="Grigoriev I.V."/>
            <person name="Debuchy R."/>
            <person name="Gladieux P."/>
            <person name="Thoren M.H."/>
            <person name="Johannesson H."/>
        </authorList>
    </citation>
    <scope>NUCLEOTIDE SEQUENCE</scope>
    <source>
        <strain evidence="3">CBS 141.50</strain>
    </source>
</reference>
<evidence type="ECO:0000313" key="3">
    <source>
        <dbReference type="EMBL" id="KAK4144103.1"/>
    </source>
</evidence>
<name>A0AAN6V3F3_9PEZI</name>
<evidence type="ECO:0000256" key="2">
    <source>
        <dbReference type="SAM" id="MobiDB-lite"/>
    </source>
</evidence>
<dbReference type="InterPro" id="IPR014751">
    <property type="entry name" value="XRCC4-like_C"/>
</dbReference>
<accession>A0AAN6V3F3</accession>
<evidence type="ECO:0000313" key="4">
    <source>
        <dbReference type="Proteomes" id="UP001302676"/>
    </source>
</evidence>
<dbReference type="PANTHER" id="PTHR42067">
    <property type="entry name" value="YALI0C15378P"/>
    <property type="match status" value="1"/>
</dbReference>
<keyword evidence="4" id="KW-1185">Reference proteome</keyword>
<protein>
    <submittedName>
        <fullName evidence="3">Uncharacterized protein</fullName>
    </submittedName>
</protein>
<dbReference type="AlphaFoldDB" id="A0AAN6V3F3"/>
<feature type="coiled-coil region" evidence="1">
    <location>
        <begin position="152"/>
        <end position="179"/>
    </location>
</feature>
<feature type="compositionally biased region" description="Low complexity" evidence="2">
    <location>
        <begin position="260"/>
        <end position="270"/>
    </location>
</feature>
<dbReference type="RefSeq" id="XP_062637474.1">
    <property type="nucleotide sequence ID" value="XM_062783702.1"/>
</dbReference>
<feature type="region of interest" description="Disordered" evidence="2">
    <location>
        <begin position="209"/>
        <end position="390"/>
    </location>
</feature>
<keyword evidence="1" id="KW-0175">Coiled coil</keyword>
<gene>
    <name evidence="3" type="ORF">C8A04DRAFT_36936</name>
</gene>
<dbReference type="Gene3D" id="1.20.5.370">
    <property type="match status" value="1"/>
</dbReference>
<dbReference type="SUPFAM" id="SSF58022">
    <property type="entry name" value="XRCC4, C-terminal oligomerization domain"/>
    <property type="match status" value="1"/>
</dbReference>
<proteinExistence type="predicted"/>
<sequence length="390" mass="41817">MVNSYIIRVARTDEDGSFVLGEVTPSGSKPLNVKFVATEGEEPYVVKLRHDKIGELRASSSACTAEEWESILKALLLGAEPVEGIEAGAEANVGKSITITIRRKVAGINQRLGSLTLNHKADEAIQLFDWCGAAALQREKFQETATKAKSQTSSLEASIAELRSQLDELTTSKRTTETEMLEKFCILLNEKKVKIREQQRLLSTAQVDPSKLDAARASQAARSTPATERKPAPSRRAKRKASEDASGGSSSSDSDDGFDKPAASKPSLKAASDKMDIDQTESENEPPRGARSANASKDSPESEDRETTDEDGTETASEPDEEPAPPPPPPKARQQKKPEPAKGRAVAAAGASKGGKGKDVVIHPRRPVRRAKAATPPPAEASETESDDEL</sequence>
<reference evidence="3" key="1">
    <citation type="journal article" date="2023" name="Mol. Phylogenet. Evol.">
        <title>Genome-scale phylogeny and comparative genomics of the fungal order Sordariales.</title>
        <authorList>
            <person name="Hensen N."/>
            <person name="Bonometti L."/>
            <person name="Westerberg I."/>
            <person name="Brannstrom I.O."/>
            <person name="Guillou S."/>
            <person name="Cros-Aarteil S."/>
            <person name="Calhoun S."/>
            <person name="Haridas S."/>
            <person name="Kuo A."/>
            <person name="Mondo S."/>
            <person name="Pangilinan J."/>
            <person name="Riley R."/>
            <person name="LaButti K."/>
            <person name="Andreopoulos B."/>
            <person name="Lipzen A."/>
            <person name="Chen C."/>
            <person name="Yan M."/>
            <person name="Daum C."/>
            <person name="Ng V."/>
            <person name="Clum A."/>
            <person name="Steindorff A."/>
            <person name="Ohm R.A."/>
            <person name="Martin F."/>
            <person name="Silar P."/>
            <person name="Natvig D.O."/>
            <person name="Lalanne C."/>
            <person name="Gautier V."/>
            <person name="Ament-Velasquez S.L."/>
            <person name="Kruys A."/>
            <person name="Hutchinson M.I."/>
            <person name="Powell A.J."/>
            <person name="Barry K."/>
            <person name="Miller A.N."/>
            <person name="Grigoriev I.V."/>
            <person name="Debuchy R."/>
            <person name="Gladieux P."/>
            <person name="Hiltunen Thoren M."/>
            <person name="Johannesson H."/>
        </authorList>
    </citation>
    <scope>NUCLEOTIDE SEQUENCE</scope>
    <source>
        <strain evidence="3">CBS 141.50</strain>
    </source>
</reference>
<evidence type="ECO:0000256" key="1">
    <source>
        <dbReference type="SAM" id="Coils"/>
    </source>
</evidence>
<organism evidence="3 4">
    <name type="scientific">Dichotomopilus funicola</name>
    <dbReference type="NCBI Taxonomy" id="1934379"/>
    <lineage>
        <taxon>Eukaryota</taxon>
        <taxon>Fungi</taxon>
        <taxon>Dikarya</taxon>
        <taxon>Ascomycota</taxon>
        <taxon>Pezizomycotina</taxon>
        <taxon>Sordariomycetes</taxon>
        <taxon>Sordariomycetidae</taxon>
        <taxon>Sordariales</taxon>
        <taxon>Chaetomiaceae</taxon>
        <taxon>Dichotomopilus</taxon>
    </lineage>
</organism>